<keyword evidence="1" id="KW-0597">Phosphoprotein</keyword>
<feature type="compositionally biased region" description="Basic and acidic residues" evidence="3">
    <location>
        <begin position="344"/>
        <end position="361"/>
    </location>
</feature>
<reference evidence="4 5" key="1">
    <citation type="journal article" date="2011" name="Genome Biol. Evol.">
        <title>Integration of the genetic map and genome assembly of fugu facilitates insights into distinct features of genome evolution in teleosts and mammals.</title>
        <authorList>
            <person name="Kai W."/>
            <person name="Kikuchi K."/>
            <person name="Tohari S."/>
            <person name="Chew A.K."/>
            <person name="Tay A."/>
            <person name="Fujiwara A."/>
            <person name="Hosoya S."/>
            <person name="Suetake H."/>
            <person name="Naruse K."/>
            <person name="Brenner S."/>
            <person name="Suzuki Y."/>
            <person name="Venkatesh B."/>
        </authorList>
    </citation>
    <scope>NUCLEOTIDE SEQUENCE [LARGE SCALE GENOMIC DNA]</scope>
</reference>
<feature type="compositionally biased region" description="Basic and acidic residues" evidence="3">
    <location>
        <begin position="59"/>
        <end position="74"/>
    </location>
</feature>
<dbReference type="Proteomes" id="UP000005226">
    <property type="component" value="Chromosome 11"/>
</dbReference>
<evidence type="ECO:0000256" key="1">
    <source>
        <dbReference type="ARBA" id="ARBA00022553"/>
    </source>
</evidence>
<feature type="compositionally biased region" description="Gly residues" evidence="3">
    <location>
        <begin position="174"/>
        <end position="205"/>
    </location>
</feature>
<dbReference type="GeneTree" id="ENSGT00530000063950"/>
<dbReference type="Pfam" id="PF15266">
    <property type="entry name" value="DUF4594"/>
    <property type="match status" value="1"/>
</dbReference>
<keyword evidence="5" id="KW-1185">Reference proteome</keyword>
<protein>
    <submittedName>
        <fullName evidence="4">Coiled-coil domain containing 9</fullName>
    </submittedName>
</protein>
<feature type="compositionally biased region" description="Basic and acidic residues" evidence="3">
    <location>
        <begin position="207"/>
        <end position="267"/>
    </location>
</feature>
<proteinExistence type="predicted"/>
<dbReference type="AlphaFoldDB" id="A0A674PRE5"/>
<feature type="compositionally biased region" description="Acidic residues" evidence="3">
    <location>
        <begin position="657"/>
        <end position="667"/>
    </location>
</feature>
<dbReference type="InterPro" id="IPR029336">
    <property type="entry name" value="DUF4594"/>
</dbReference>
<feature type="compositionally biased region" description="Basic and acidic residues" evidence="3">
    <location>
        <begin position="141"/>
        <end position="159"/>
    </location>
</feature>
<feature type="compositionally biased region" description="Basic and acidic residues" evidence="3">
    <location>
        <begin position="401"/>
        <end position="443"/>
    </location>
</feature>
<feature type="compositionally biased region" description="Polar residues" evidence="3">
    <location>
        <begin position="75"/>
        <end position="84"/>
    </location>
</feature>
<feature type="compositionally biased region" description="Polar residues" evidence="3">
    <location>
        <begin position="362"/>
        <end position="372"/>
    </location>
</feature>
<evidence type="ECO:0000256" key="3">
    <source>
        <dbReference type="SAM" id="MobiDB-lite"/>
    </source>
</evidence>
<feature type="compositionally biased region" description="Basic and acidic residues" evidence="3">
    <location>
        <begin position="325"/>
        <end position="334"/>
    </location>
</feature>
<gene>
    <name evidence="4" type="primary">ccdc9</name>
</gene>
<feature type="compositionally biased region" description="Basic and acidic residues" evidence="3">
    <location>
        <begin position="488"/>
        <end position="516"/>
    </location>
</feature>
<name>A0A674PRE5_TAKRU</name>
<dbReference type="Ensembl" id="ENSTRUT00000080709.1">
    <property type="protein sequence ID" value="ENSTRUP00000088196.1"/>
    <property type="gene ID" value="ENSTRUG00000008201.3"/>
</dbReference>
<feature type="compositionally biased region" description="Basic and acidic residues" evidence="3">
    <location>
        <begin position="37"/>
        <end position="47"/>
    </location>
</feature>
<dbReference type="PANTHER" id="PTHR15635:SF11">
    <property type="entry name" value="COILED-COIL DOMAIN-CONTAINING PROTEIN 9"/>
    <property type="match status" value="1"/>
</dbReference>
<organism evidence="4 5">
    <name type="scientific">Takifugu rubripes</name>
    <name type="common">Japanese pufferfish</name>
    <name type="synonym">Fugu rubripes</name>
    <dbReference type="NCBI Taxonomy" id="31033"/>
    <lineage>
        <taxon>Eukaryota</taxon>
        <taxon>Metazoa</taxon>
        <taxon>Chordata</taxon>
        <taxon>Craniata</taxon>
        <taxon>Vertebrata</taxon>
        <taxon>Euteleostomi</taxon>
        <taxon>Actinopterygii</taxon>
        <taxon>Neopterygii</taxon>
        <taxon>Teleostei</taxon>
        <taxon>Neoteleostei</taxon>
        <taxon>Acanthomorphata</taxon>
        <taxon>Eupercaria</taxon>
        <taxon>Tetraodontiformes</taxon>
        <taxon>Tetradontoidea</taxon>
        <taxon>Tetraodontidae</taxon>
        <taxon>Takifugu</taxon>
    </lineage>
</organism>
<evidence type="ECO:0000256" key="2">
    <source>
        <dbReference type="ARBA" id="ARBA00023054"/>
    </source>
</evidence>
<evidence type="ECO:0000313" key="5">
    <source>
        <dbReference type="Proteomes" id="UP000005226"/>
    </source>
</evidence>
<feature type="compositionally biased region" description="Acidic residues" evidence="3">
    <location>
        <begin position="468"/>
        <end position="487"/>
    </location>
</feature>
<reference evidence="4" key="2">
    <citation type="submission" date="2025-08" db="UniProtKB">
        <authorList>
            <consortium name="Ensembl"/>
        </authorList>
    </citation>
    <scope>IDENTIFICATION</scope>
</reference>
<feature type="compositionally biased region" description="Gly residues" evidence="3">
    <location>
        <begin position="127"/>
        <end position="140"/>
    </location>
</feature>
<reference evidence="4" key="3">
    <citation type="submission" date="2025-09" db="UniProtKB">
        <authorList>
            <consortium name="Ensembl"/>
        </authorList>
    </citation>
    <scope>IDENTIFICATION</scope>
</reference>
<accession>A0A674PRE5</accession>
<feature type="region of interest" description="Disordered" evidence="3">
    <location>
        <begin position="37"/>
        <end position="312"/>
    </location>
</feature>
<feature type="region of interest" description="Disordered" evidence="3">
    <location>
        <begin position="325"/>
        <end position="680"/>
    </location>
</feature>
<dbReference type="PANTHER" id="PTHR15635">
    <property type="entry name" value="COILED-COIL DOMAIN CONTAINING PROTEIN 9"/>
    <property type="match status" value="1"/>
</dbReference>
<evidence type="ECO:0000313" key="4">
    <source>
        <dbReference type="Ensembl" id="ENSTRUP00000088196.1"/>
    </source>
</evidence>
<keyword evidence="2" id="KW-0175">Coiled coil</keyword>
<sequence>MSSAVDIKTKEEKDAELDRRIEALRKKNEALVKRYQEIEEDKKKAEQEGIAVTTPRKPRPQETETDRRRTEKENITVTVDLSKQTGEKRTVNDWKPNVPRGRKTSEDSDGYGGPSEGQSPPRRRGSGRLGRGGQRGGGGGRQERRDREPRTPRSGEHGEQVGPGRRGGRRGRGGEGGRGGGEGGRGGGEGGRGGGEGGGGGGTPGGIDRKSKEWEEKRRQNIEKMNEEMERIAEYERGQRGDGDKPNRNFLDDPRRSGPAPDTDRKEGSRRHVRNWGGLDFDNVKTGPELEKEWSSRRSGPKGSVDMTMSMTGRERAEYLRWKKEREQIDEERLARHRNATGQWRREWDAQKTENMFKEDTCASTESGTPEQSGKRDDNKRPPKGPTFGDFLSQGRTPGSRGDRGRGRSRGQKPEYSMHDNRWEGEKEQEKEQEDRTKREEKAKKKKEMVKEAAPPTTEKAEENSRDGEEEEDEWEDASDEDDEEVEEGRASDHNSRDSEKKDEGKKKPSGSKKDSAASPGPCSPQMSAGSPKEQRTPRPKVHIPPPAVVQESPEEGKPLSPFLPLDSHRPVSDWGEEMEMLSPRSSMGGESPLRPPSVKASPPQMKEREQEDENENSVSSSIEPAESQKADDKAEDLDSPPTDLSGDQSSSVPAEDNVDNSAPDESDAVKAEPEETPSG</sequence>